<dbReference type="AlphaFoldDB" id="A0AAW1KHD6"/>
<dbReference type="EMBL" id="JASPKY010000235">
    <property type="protein sequence ID" value="KAK9717901.1"/>
    <property type="molecule type" value="Genomic_DNA"/>
</dbReference>
<sequence length="99" mass="11583">MMEIVIPFYKKCNSQLCKQLYSSYRGITLGTRISNDTESQTMAKIGKDLRGRGVQGNIFVLREISKTTLKTSREIYLCFVKMEKDFRHYQKAGYLEEVR</sequence>
<keyword evidence="2" id="KW-1185">Reference proteome</keyword>
<gene>
    <name evidence="1" type="ORF">QE152_g23475</name>
</gene>
<evidence type="ECO:0000313" key="1">
    <source>
        <dbReference type="EMBL" id="KAK9717901.1"/>
    </source>
</evidence>
<evidence type="ECO:0000313" key="2">
    <source>
        <dbReference type="Proteomes" id="UP001458880"/>
    </source>
</evidence>
<dbReference type="Proteomes" id="UP001458880">
    <property type="component" value="Unassembled WGS sequence"/>
</dbReference>
<name>A0AAW1KHD6_POPJA</name>
<comment type="caution">
    <text evidence="1">The sequence shown here is derived from an EMBL/GenBank/DDBJ whole genome shotgun (WGS) entry which is preliminary data.</text>
</comment>
<proteinExistence type="predicted"/>
<reference evidence="1 2" key="1">
    <citation type="journal article" date="2024" name="BMC Genomics">
        <title>De novo assembly and annotation of Popillia japonica's genome with initial clues to its potential as an invasive pest.</title>
        <authorList>
            <person name="Cucini C."/>
            <person name="Boschi S."/>
            <person name="Funari R."/>
            <person name="Cardaioli E."/>
            <person name="Iannotti N."/>
            <person name="Marturano G."/>
            <person name="Paoli F."/>
            <person name="Bruttini M."/>
            <person name="Carapelli A."/>
            <person name="Frati F."/>
            <person name="Nardi F."/>
        </authorList>
    </citation>
    <scope>NUCLEOTIDE SEQUENCE [LARGE SCALE GENOMIC DNA]</scope>
    <source>
        <strain evidence="1">DMR45628</strain>
    </source>
</reference>
<accession>A0AAW1KHD6</accession>
<protein>
    <submittedName>
        <fullName evidence="1">Uncharacterized protein</fullName>
    </submittedName>
</protein>
<organism evidence="1 2">
    <name type="scientific">Popillia japonica</name>
    <name type="common">Japanese beetle</name>
    <dbReference type="NCBI Taxonomy" id="7064"/>
    <lineage>
        <taxon>Eukaryota</taxon>
        <taxon>Metazoa</taxon>
        <taxon>Ecdysozoa</taxon>
        <taxon>Arthropoda</taxon>
        <taxon>Hexapoda</taxon>
        <taxon>Insecta</taxon>
        <taxon>Pterygota</taxon>
        <taxon>Neoptera</taxon>
        <taxon>Endopterygota</taxon>
        <taxon>Coleoptera</taxon>
        <taxon>Polyphaga</taxon>
        <taxon>Scarabaeiformia</taxon>
        <taxon>Scarabaeidae</taxon>
        <taxon>Rutelinae</taxon>
        <taxon>Popillia</taxon>
    </lineage>
</organism>